<evidence type="ECO:0000259" key="12">
    <source>
        <dbReference type="Pfam" id="PF21687"/>
    </source>
</evidence>
<keyword evidence="4 10" id="KW-1003">Cell membrane</keyword>
<dbReference type="GO" id="GO:0005886">
    <property type="term" value="C:plasma membrane"/>
    <property type="evidence" value="ECO:0007669"/>
    <property type="project" value="UniProtKB-SubCell"/>
</dbReference>
<dbReference type="PANTHER" id="PTHR38831:SF1">
    <property type="entry name" value="TYPE II SECRETION SYSTEM PROTEIN K-RELATED"/>
    <property type="match status" value="1"/>
</dbReference>
<evidence type="ECO:0000313" key="13">
    <source>
        <dbReference type="EMBL" id="BCA29825.1"/>
    </source>
</evidence>
<dbReference type="STRING" id="319939.SAMN05216263_103284"/>
<dbReference type="Gene3D" id="3.30.1300.30">
    <property type="entry name" value="GSPII I/J protein-like"/>
    <property type="match status" value="1"/>
</dbReference>
<keyword evidence="16" id="KW-1185">Reference proteome</keyword>
<proteinExistence type="inferred from homology"/>
<dbReference type="EMBL" id="JAWJUL010000039">
    <property type="protein sequence ID" value="MDV3440175.1"/>
    <property type="molecule type" value="Genomic_DNA"/>
</dbReference>
<dbReference type="PANTHER" id="PTHR38831">
    <property type="entry name" value="TYPE II SECRETION SYSTEM PROTEIN K"/>
    <property type="match status" value="1"/>
</dbReference>
<dbReference type="PIRSF" id="PIRSF002786">
    <property type="entry name" value="XcpX"/>
    <property type="match status" value="1"/>
</dbReference>
<evidence type="ECO:0000256" key="5">
    <source>
        <dbReference type="ARBA" id="ARBA00022519"/>
    </source>
</evidence>
<keyword evidence="5 10" id="KW-0997">Cell inner membrane</keyword>
<keyword evidence="8" id="KW-1133">Transmembrane helix</keyword>
<dbReference type="InterPro" id="IPR005628">
    <property type="entry name" value="GspK"/>
</dbReference>
<keyword evidence="7" id="KW-0653">Protein transport</keyword>
<dbReference type="Proteomes" id="UP000501237">
    <property type="component" value="Chromosome"/>
</dbReference>
<protein>
    <recommendedName>
        <fullName evidence="10">Type II secretion system protein K</fullName>
    </recommendedName>
</protein>
<dbReference type="AlphaFoldDB" id="A0A1I0T9S3"/>
<dbReference type="Proteomes" id="UP001273935">
    <property type="component" value="Unassembled WGS sequence"/>
</dbReference>
<dbReference type="RefSeq" id="WP_074968450.1">
    <property type="nucleotide sequence ID" value="NZ_AP022642.1"/>
</dbReference>
<dbReference type="Pfam" id="PF03934">
    <property type="entry name" value="T2SSK"/>
    <property type="match status" value="1"/>
</dbReference>
<comment type="subcellular location">
    <subcellularLocation>
        <location evidence="1 10">Cell inner membrane</location>
    </subcellularLocation>
</comment>
<accession>A0A1I0T9S3</accession>
<comment type="similarity">
    <text evidence="2 10">Belongs to the GSP K family.</text>
</comment>
<dbReference type="Pfam" id="PF21687">
    <property type="entry name" value="T2SSK_1st"/>
    <property type="match status" value="1"/>
</dbReference>
<dbReference type="NCBIfam" id="NF037980">
    <property type="entry name" value="T2SS_GspK"/>
    <property type="match status" value="1"/>
</dbReference>
<evidence type="ECO:0000256" key="2">
    <source>
        <dbReference type="ARBA" id="ARBA00007246"/>
    </source>
</evidence>
<evidence type="ECO:0000256" key="9">
    <source>
        <dbReference type="ARBA" id="ARBA00023136"/>
    </source>
</evidence>
<evidence type="ECO:0000256" key="7">
    <source>
        <dbReference type="ARBA" id="ARBA00022927"/>
    </source>
</evidence>
<evidence type="ECO:0000256" key="8">
    <source>
        <dbReference type="ARBA" id="ARBA00022989"/>
    </source>
</evidence>
<keyword evidence="9 10" id="KW-0472">Membrane</keyword>
<keyword evidence="6" id="KW-0812">Transmembrane</keyword>
<dbReference type="KEGG" id="poj:PtoMrB4_38020"/>
<dbReference type="InterPro" id="IPR045584">
    <property type="entry name" value="Pilin-like"/>
</dbReference>
<evidence type="ECO:0000313" key="16">
    <source>
        <dbReference type="Proteomes" id="UP001273935"/>
    </source>
</evidence>
<dbReference type="Gene3D" id="1.10.40.60">
    <property type="entry name" value="EpsJ-like"/>
    <property type="match status" value="2"/>
</dbReference>
<dbReference type="SUPFAM" id="SSF158544">
    <property type="entry name" value="GspK insert domain-like"/>
    <property type="match status" value="2"/>
</dbReference>
<organism evidence="13 15">
    <name type="scientific">Metapseudomonas otitidis</name>
    <dbReference type="NCBI Taxonomy" id="319939"/>
    <lineage>
        <taxon>Bacteria</taxon>
        <taxon>Pseudomonadati</taxon>
        <taxon>Pseudomonadota</taxon>
        <taxon>Gammaproteobacteria</taxon>
        <taxon>Pseudomonadales</taxon>
        <taxon>Pseudomonadaceae</taxon>
        <taxon>Metapseudomonas</taxon>
    </lineage>
</organism>
<name>A0A1I0T9S3_9GAMM</name>
<evidence type="ECO:0000256" key="3">
    <source>
        <dbReference type="ARBA" id="ARBA00022448"/>
    </source>
</evidence>
<dbReference type="SUPFAM" id="SSF54523">
    <property type="entry name" value="Pili subunits"/>
    <property type="match status" value="1"/>
</dbReference>
<keyword evidence="3 10" id="KW-0813">Transport</keyword>
<evidence type="ECO:0000313" key="14">
    <source>
        <dbReference type="EMBL" id="MDV3440175.1"/>
    </source>
</evidence>
<dbReference type="InterPro" id="IPR049031">
    <property type="entry name" value="T2SSK_SAM-like_1st"/>
</dbReference>
<evidence type="ECO:0000256" key="4">
    <source>
        <dbReference type="ARBA" id="ARBA00022475"/>
    </source>
</evidence>
<dbReference type="GeneID" id="57399019"/>
<feature type="domain" description="T2SS protein K first SAM-like" evidence="12">
    <location>
        <begin position="105"/>
        <end position="206"/>
    </location>
</feature>
<sequence>MRAQRGVALITVLLVVAVVTVVCAGLIARQELAIRSSANQLHTRQALQYALGGEALARAILVRDLRAGDPRTPVDHLGEAWARPLTSFPLDDGGELVVRIEDATARFNLNGVVRQGRVNEQGLKQFRRLLLRLGIEAPYGERLVDWLDKDQEPTGANGAEDNQYLLNQPPYRAANRVMADVSELRLLAGMTEADYRRLLPFVTALPSDATLNVNTAGALVLSSLGDTLSPSVAESLVAARGREGFKTVDAFLGQPALAGLGLEAQGLAVGSEYFRVTSEVRLGDRRQVLVSTLQRSNDGRVRVLARDLGQGGLPLTLNKEQDKQ</sequence>
<dbReference type="GO" id="GO:0009306">
    <property type="term" value="P:protein secretion"/>
    <property type="evidence" value="ECO:0007669"/>
    <property type="project" value="InterPro"/>
</dbReference>
<reference evidence="13 15" key="1">
    <citation type="journal article" date="2020" name="Microbiol. Resour. Announc.">
        <title>Complete genome sequence of Pseudomonas otitidis strain MrB4, isolated from Lake Biwa in Japan.</title>
        <authorList>
            <person name="Miyazaki K."/>
            <person name="Hase E."/>
            <person name="Maruya T."/>
        </authorList>
    </citation>
    <scope>NUCLEOTIDE SEQUENCE [LARGE SCALE GENOMIC DNA]</scope>
    <source>
        <strain evidence="13 15">MrB4</strain>
    </source>
</reference>
<evidence type="ECO:0000259" key="11">
    <source>
        <dbReference type="Pfam" id="PF03934"/>
    </source>
</evidence>
<evidence type="ECO:0000256" key="1">
    <source>
        <dbReference type="ARBA" id="ARBA00004533"/>
    </source>
</evidence>
<gene>
    <name evidence="13" type="primary">xcpX</name>
    <name evidence="14" type="synonym">gspK</name>
    <name evidence="13" type="ORF">PtoMrB4_38020</name>
    <name evidence="14" type="ORF">R0G64_12135</name>
</gene>
<dbReference type="EMBL" id="AP022642">
    <property type="protein sequence ID" value="BCA29825.1"/>
    <property type="molecule type" value="Genomic_DNA"/>
</dbReference>
<evidence type="ECO:0000256" key="10">
    <source>
        <dbReference type="PIRNR" id="PIRNR002786"/>
    </source>
</evidence>
<dbReference type="InterPro" id="IPR049179">
    <property type="entry name" value="T2SSK_SAM-like_2nd"/>
</dbReference>
<evidence type="ECO:0000313" key="15">
    <source>
        <dbReference type="Proteomes" id="UP000501237"/>
    </source>
</evidence>
<feature type="domain" description="T2SS protein K second SAM-like" evidence="11">
    <location>
        <begin position="211"/>
        <end position="269"/>
    </location>
</feature>
<reference evidence="14 16" key="2">
    <citation type="submission" date="2023-10" db="EMBL/GenBank/DDBJ databases">
        <title>Pseudomonas otitidis isolated from a paediatric patient with cystic fibrosis in Chile.</title>
        <authorList>
            <person name="Amsteins-Romero L."/>
            <person name="Opazo-Capurro A."/>
            <person name="Matus-Kohler M."/>
            <person name="Gonzalez-Rocha G."/>
        </authorList>
    </citation>
    <scope>NUCLEOTIDE SEQUENCE [LARGE SCALE GENOMIC DNA]</scope>
    <source>
        <strain evidence="14 16">P-714</strain>
    </source>
</reference>
<evidence type="ECO:0000256" key="6">
    <source>
        <dbReference type="ARBA" id="ARBA00022692"/>
    </source>
</evidence>
<dbReference type="InterPro" id="IPR038072">
    <property type="entry name" value="GspK_central_sf"/>
</dbReference>